<dbReference type="RefSeq" id="WP_125976625.1">
    <property type="nucleotide sequence ID" value="NZ_BAAADY010000003.1"/>
</dbReference>
<proteinExistence type="predicted"/>
<evidence type="ECO:0000256" key="1">
    <source>
        <dbReference type="SAM" id="Phobius"/>
    </source>
</evidence>
<evidence type="ECO:0000313" key="2">
    <source>
        <dbReference type="EMBL" id="NJB98332.1"/>
    </source>
</evidence>
<name>A0A7X5XZL8_9SPHN</name>
<gene>
    <name evidence="2" type="ORF">GGR89_002663</name>
</gene>
<organism evidence="2 3">
    <name type="scientific">Sphingomonas trueperi</name>
    <dbReference type="NCBI Taxonomy" id="53317"/>
    <lineage>
        <taxon>Bacteria</taxon>
        <taxon>Pseudomonadati</taxon>
        <taxon>Pseudomonadota</taxon>
        <taxon>Alphaproteobacteria</taxon>
        <taxon>Sphingomonadales</taxon>
        <taxon>Sphingomonadaceae</taxon>
        <taxon>Sphingomonas</taxon>
    </lineage>
</organism>
<evidence type="ECO:0000313" key="3">
    <source>
        <dbReference type="Proteomes" id="UP000531251"/>
    </source>
</evidence>
<dbReference type="Proteomes" id="UP000531251">
    <property type="component" value="Unassembled WGS sequence"/>
</dbReference>
<comment type="caution">
    <text evidence="2">The sequence shown here is derived from an EMBL/GenBank/DDBJ whole genome shotgun (WGS) entry which is preliminary data.</text>
</comment>
<keyword evidence="1" id="KW-0812">Transmembrane</keyword>
<dbReference type="EMBL" id="JAATJB010000007">
    <property type="protein sequence ID" value="NJB98332.1"/>
    <property type="molecule type" value="Genomic_DNA"/>
</dbReference>
<keyword evidence="3" id="KW-1185">Reference proteome</keyword>
<feature type="transmembrane region" description="Helical" evidence="1">
    <location>
        <begin position="43"/>
        <end position="67"/>
    </location>
</feature>
<accession>A0A7X5XZL8</accession>
<reference evidence="2 3" key="1">
    <citation type="submission" date="2020-03" db="EMBL/GenBank/DDBJ databases">
        <title>Genomic Encyclopedia of Type Strains, Phase IV (KMG-IV): sequencing the most valuable type-strain genomes for metagenomic binning, comparative biology and taxonomic classification.</title>
        <authorList>
            <person name="Goeker M."/>
        </authorList>
    </citation>
    <scope>NUCLEOTIDE SEQUENCE [LARGE SCALE GENOMIC DNA]</scope>
    <source>
        <strain evidence="2 3">DSM 7225</strain>
    </source>
</reference>
<sequence>MTRTLALQAGLGIASGTAGLIVLLRPSVARRLLRVKASEPATYALRIGGMMLVALGLFLTGFALAFASATRSTL</sequence>
<keyword evidence="1" id="KW-0472">Membrane</keyword>
<protein>
    <submittedName>
        <fullName evidence="2">Uncharacterized protein YjeT (DUF2065 family)</fullName>
    </submittedName>
</protein>
<keyword evidence="1" id="KW-1133">Transmembrane helix</keyword>
<dbReference type="AlphaFoldDB" id="A0A7X5XZL8"/>